<dbReference type="InterPro" id="IPR032675">
    <property type="entry name" value="LRR_dom_sf"/>
</dbReference>
<dbReference type="PRINTS" id="PR00019">
    <property type="entry name" value="LEURICHRPT"/>
</dbReference>
<feature type="chain" id="PRO_5025501347" evidence="17">
    <location>
        <begin position="26"/>
        <end position="1029"/>
    </location>
</feature>
<evidence type="ECO:0000256" key="14">
    <source>
        <dbReference type="ARBA" id="ARBA00023198"/>
    </source>
</evidence>
<dbReference type="AlphaFoldDB" id="A0A673APC6"/>
<organism evidence="19 20">
    <name type="scientific">Sphaeramia orbicularis</name>
    <name type="common">orbiculate cardinalfish</name>
    <dbReference type="NCBI Taxonomy" id="375764"/>
    <lineage>
        <taxon>Eukaryota</taxon>
        <taxon>Metazoa</taxon>
        <taxon>Chordata</taxon>
        <taxon>Craniata</taxon>
        <taxon>Vertebrata</taxon>
        <taxon>Euteleostomi</taxon>
        <taxon>Actinopterygii</taxon>
        <taxon>Neopterygii</taxon>
        <taxon>Teleostei</taxon>
        <taxon>Neoteleostei</taxon>
        <taxon>Acanthomorphata</taxon>
        <taxon>Gobiaria</taxon>
        <taxon>Kurtiformes</taxon>
        <taxon>Apogonoidei</taxon>
        <taxon>Apogonidae</taxon>
        <taxon>Apogoninae</taxon>
        <taxon>Sphaeramia</taxon>
    </lineage>
</organism>
<dbReference type="PANTHER" id="PTHR47410">
    <property type="entry name" value="TOLL-LIKE RECEPTOR 7-RELATED"/>
    <property type="match status" value="1"/>
</dbReference>
<keyword evidence="14" id="KW-0395">Inflammatory response</keyword>
<dbReference type="GO" id="GO:0005886">
    <property type="term" value="C:plasma membrane"/>
    <property type="evidence" value="ECO:0007669"/>
    <property type="project" value="TreeGrafter"/>
</dbReference>
<dbReference type="InterPro" id="IPR035897">
    <property type="entry name" value="Toll_tir_struct_dom_sf"/>
</dbReference>
<dbReference type="SMART" id="SM00369">
    <property type="entry name" value="LRR_TYP"/>
    <property type="match status" value="15"/>
</dbReference>
<evidence type="ECO:0000256" key="7">
    <source>
        <dbReference type="ARBA" id="ARBA00022737"/>
    </source>
</evidence>
<dbReference type="GO" id="GO:0007249">
    <property type="term" value="P:canonical NF-kappaB signal transduction"/>
    <property type="evidence" value="ECO:0007669"/>
    <property type="project" value="TreeGrafter"/>
</dbReference>
<protein>
    <submittedName>
        <fullName evidence="19">Toll-like receptor 8</fullName>
    </submittedName>
</protein>
<evidence type="ECO:0000256" key="8">
    <source>
        <dbReference type="ARBA" id="ARBA00022753"/>
    </source>
</evidence>
<evidence type="ECO:0000313" key="19">
    <source>
        <dbReference type="Ensembl" id="ENSSORP00005031246.1"/>
    </source>
</evidence>
<evidence type="ECO:0000256" key="5">
    <source>
        <dbReference type="ARBA" id="ARBA00022692"/>
    </source>
</evidence>
<evidence type="ECO:0000256" key="13">
    <source>
        <dbReference type="ARBA" id="ARBA00023180"/>
    </source>
</evidence>
<feature type="transmembrane region" description="Helical" evidence="16">
    <location>
        <begin position="817"/>
        <end position="842"/>
    </location>
</feature>
<dbReference type="PROSITE" id="PS50104">
    <property type="entry name" value="TIR"/>
    <property type="match status" value="1"/>
</dbReference>
<dbReference type="SUPFAM" id="SSF52047">
    <property type="entry name" value="RNI-like"/>
    <property type="match status" value="1"/>
</dbReference>
<keyword evidence="6 17" id="KW-0732">Signal</keyword>
<keyword evidence="3" id="KW-0399">Innate immunity</keyword>
<dbReference type="Proteomes" id="UP000472271">
    <property type="component" value="Chromosome 21"/>
</dbReference>
<accession>A0A673APC6</accession>
<dbReference type="GO" id="GO:0005768">
    <property type="term" value="C:endosome"/>
    <property type="evidence" value="ECO:0007669"/>
    <property type="project" value="UniProtKB-SubCell"/>
</dbReference>
<dbReference type="Gene3D" id="3.80.10.10">
    <property type="entry name" value="Ribonuclease Inhibitor"/>
    <property type="match status" value="1"/>
</dbReference>
<dbReference type="GO" id="GO:0002224">
    <property type="term" value="P:toll-like receptor signaling pathway"/>
    <property type="evidence" value="ECO:0007669"/>
    <property type="project" value="TreeGrafter"/>
</dbReference>
<dbReference type="Pfam" id="PF01582">
    <property type="entry name" value="TIR"/>
    <property type="match status" value="1"/>
</dbReference>
<dbReference type="InterPro" id="IPR000483">
    <property type="entry name" value="Cys-rich_flank_reg_C"/>
</dbReference>
<dbReference type="GO" id="GO:0006954">
    <property type="term" value="P:inflammatory response"/>
    <property type="evidence" value="ECO:0007669"/>
    <property type="project" value="UniProtKB-KW"/>
</dbReference>
<dbReference type="Gene3D" id="3.40.50.10140">
    <property type="entry name" value="Toll/interleukin-1 receptor homology (TIR) domain"/>
    <property type="match status" value="1"/>
</dbReference>
<evidence type="ECO:0000256" key="15">
    <source>
        <dbReference type="ARBA" id="ARBA00046288"/>
    </source>
</evidence>
<reference evidence="19" key="2">
    <citation type="submission" date="2025-08" db="UniProtKB">
        <authorList>
            <consortium name="Ensembl"/>
        </authorList>
    </citation>
    <scope>IDENTIFICATION</scope>
</reference>
<dbReference type="PROSITE" id="PS51450">
    <property type="entry name" value="LRR"/>
    <property type="match status" value="5"/>
</dbReference>
<evidence type="ECO:0000256" key="2">
    <source>
        <dbReference type="ARBA" id="ARBA00009634"/>
    </source>
</evidence>
<keyword evidence="8" id="KW-0967">Endosome</keyword>
<evidence type="ECO:0000256" key="4">
    <source>
        <dbReference type="ARBA" id="ARBA00022614"/>
    </source>
</evidence>
<dbReference type="GO" id="GO:1902533">
    <property type="term" value="P:positive regulation of intracellular signal transduction"/>
    <property type="evidence" value="ECO:0007669"/>
    <property type="project" value="UniProtKB-ARBA"/>
</dbReference>
<dbReference type="Pfam" id="PF13516">
    <property type="entry name" value="LRR_6"/>
    <property type="match status" value="2"/>
</dbReference>
<feature type="signal peptide" evidence="17">
    <location>
        <begin position="1"/>
        <end position="25"/>
    </location>
</feature>
<dbReference type="RefSeq" id="XP_029980017.1">
    <property type="nucleotide sequence ID" value="XM_030124157.1"/>
</dbReference>
<dbReference type="SMART" id="SM00082">
    <property type="entry name" value="LRRCT"/>
    <property type="match status" value="1"/>
</dbReference>
<gene>
    <name evidence="19" type="primary">LOC115411889</name>
</gene>
<evidence type="ECO:0000256" key="9">
    <source>
        <dbReference type="ARBA" id="ARBA00022859"/>
    </source>
</evidence>
<evidence type="ECO:0000256" key="16">
    <source>
        <dbReference type="SAM" id="Phobius"/>
    </source>
</evidence>
<dbReference type="SMART" id="SM00255">
    <property type="entry name" value="TIR"/>
    <property type="match status" value="1"/>
</dbReference>
<evidence type="ECO:0000256" key="12">
    <source>
        <dbReference type="ARBA" id="ARBA00023170"/>
    </source>
</evidence>
<dbReference type="SMART" id="SM00365">
    <property type="entry name" value="LRR_SD22"/>
    <property type="match status" value="9"/>
</dbReference>
<keyword evidence="20" id="KW-1185">Reference proteome</keyword>
<evidence type="ECO:0000256" key="17">
    <source>
        <dbReference type="SAM" id="SignalP"/>
    </source>
</evidence>
<dbReference type="CTD" id="403137"/>
<evidence type="ECO:0000256" key="3">
    <source>
        <dbReference type="ARBA" id="ARBA00022588"/>
    </source>
</evidence>
<keyword evidence="10 16" id="KW-1133">Transmembrane helix</keyword>
<reference evidence="19" key="3">
    <citation type="submission" date="2025-09" db="UniProtKB">
        <authorList>
            <consortium name="Ensembl"/>
        </authorList>
    </citation>
    <scope>IDENTIFICATION</scope>
</reference>
<keyword evidence="12" id="KW-0675">Receptor</keyword>
<dbReference type="Pfam" id="PF13855">
    <property type="entry name" value="LRR_8"/>
    <property type="match status" value="4"/>
</dbReference>
<dbReference type="PANTHER" id="PTHR47410:SF1">
    <property type="entry name" value="TOLL-LIKE RECEPTOR 8"/>
    <property type="match status" value="1"/>
</dbReference>
<evidence type="ECO:0000259" key="18">
    <source>
        <dbReference type="PROSITE" id="PS50104"/>
    </source>
</evidence>
<proteinExistence type="inferred from homology"/>
<dbReference type="InParanoid" id="A0A673APC6"/>
<dbReference type="InterPro" id="IPR001611">
    <property type="entry name" value="Leu-rich_rpt"/>
</dbReference>
<evidence type="ECO:0000313" key="20">
    <source>
        <dbReference type="Proteomes" id="UP000472271"/>
    </source>
</evidence>
<keyword evidence="4" id="KW-0433">Leucine-rich repeat</keyword>
<keyword evidence="13" id="KW-0325">Glycoprotein</keyword>
<dbReference type="GO" id="GO:0038187">
    <property type="term" value="F:pattern recognition receptor activity"/>
    <property type="evidence" value="ECO:0007669"/>
    <property type="project" value="TreeGrafter"/>
</dbReference>
<sequence length="1029" mass="118378">MTVRGWMCLVLFCLCCNHEIQPTACTPLWMKRKFPCDVSANNASKIVFDCSKRLLKHVPDGITRNVTVLDLSLNDIKNISKTCFSELRNLTVLNLNEANKNRLVTIDSQTFKNLTKLHTLKLSGNCLTKVPDNLPVSLRNLELNNNKFLYLDQSILSGLTNVTSLWLSKNCFSWNRCNKTVQIMNDSFGHMTKLQKLDLSFNNLTCVPKNLPQSLLMLNLASNRIEYISEDDLIGLHNLKTLKIQGNCPRCQNAPFPCVPCKNKSLHIHPNAFYSLTKLQSLNLGGNSLDHLKSSWFEKLSNLKELFLAFNFLQQAITGEATFLKNLHKLEKLDLSFNFALKSYPLTLNLSSDFSSLVSLRTLHLQALVFQTIGPHTLKPLYGLKNLSALNLGTNFIIQFTPNIFSNFHHLKMIYLAENRLYPISVKDPPHPNNGYSERSRDLSISPLIKSHPKDFAFEISHSLVRKECFDSGRVLILSSNNLFFISPEQLKVSEDIACLNLSGNGFSVALNGTEFTALPNLTYLDLSYNKIDLVYNHAFQELQKLQVLDLSHNAHYFKAYGVTHNLNFTQNLPVLRVLNMSYNGISTLTSKHMSSKSLAELQFQRNYLGTLWKKDDRTYWALFTNLTNLTILDISYNNIARIPAKVYDHLPRNLTKLRISHNRLVEFLWEKLKYFHHLQILDLSYNYLSDIMIKENFAHSLTLLDLSHNHIFHLDNGFLKGANSLKTLSLSNNKLTIVNQSTFSSTPENHIQTLYLQKNPFQCTCDSLNFILWIERSPIKIPRLTTDVKCDTPANHKPQVLIFFDIEQCVNDSQAFLIYILTSSFIIISMIVTTIAHLFYWDASYVLHYWKAKLNGYQSFTSPDSVYDVFVTYDTTDPHVSEWVMGNLRVKLEEEGEKHLPLCLEERDWPPGVPLVDNLTQSIRYSRKTLFVLTEGYVKTGVFKLAMYLAHQRLLDENMDVIVLLMLEDVLQHSHFLRLRRRLCGKSVVEWPKTAAAEPWFWQNLRSVVRVDNEAMYNKTYLNYFTSR</sequence>
<evidence type="ECO:0000256" key="6">
    <source>
        <dbReference type="ARBA" id="ARBA00022729"/>
    </source>
</evidence>
<feature type="domain" description="TIR" evidence="18">
    <location>
        <begin position="866"/>
        <end position="1010"/>
    </location>
</feature>
<dbReference type="SMART" id="SM00364">
    <property type="entry name" value="LRR_BAC"/>
    <property type="match status" value="6"/>
</dbReference>
<keyword evidence="5 16" id="KW-0812">Transmembrane</keyword>
<keyword evidence="9" id="KW-0391">Immunity</keyword>
<dbReference type="OrthoDB" id="10006997at2759"/>
<dbReference type="FunFam" id="3.80.10.10:FF:000037">
    <property type="entry name" value="Toll-like receptor 7"/>
    <property type="match status" value="1"/>
</dbReference>
<evidence type="ECO:0000256" key="11">
    <source>
        <dbReference type="ARBA" id="ARBA00023136"/>
    </source>
</evidence>
<reference evidence="19" key="1">
    <citation type="submission" date="2019-06" db="EMBL/GenBank/DDBJ databases">
        <authorList>
            <consortium name="Wellcome Sanger Institute Data Sharing"/>
        </authorList>
    </citation>
    <scope>NUCLEOTIDE SEQUENCE [LARGE SCALE GENOMIC DNA]</scope>
</reference>
<dbReference type="InterPro" id="IPR003591">
    <property type="entry name" value="Leu-rich_rpt_typical-subtyp"/>
</dbReference>
<dbReference type="InterPro" id="IPR000157">
    <property type="entry name" value="TIR_dom"/>
</dbReference>
<evidence type="ECO:0000256" key="10">
    <source>
        <dbReference type="ARBA" id="ARBA00022989"/>
    </source>
</evidence>
<keyword evidence="11 16" id="KW-0472">Membrane</keyword>
<dbReference type="SUPFAM" id="SSF52200">
    <property type="entry name" value="Toll/Interleukin receptor TIR domain"/>
    <property type="match status" value="1"/>
</dbReference>
<keyword evidence="7" id="KW-0677">Repeat</keyword>
<dbReference type="GO" id="GO:0051607">
    <property type="term" value="P:defense response to virus"/>
    <property type="evidence" value="ECO:0007669"/>
    <property type="project" value="TreeGrafter"/>
</dbReference>
<dbReference type="FunFam" id="3.40.50.10140:FF:000003">
    <property type="entry name" value="Toll-like receptor 7"/>
    <property type="match status" value="1"/>
</dbReference>
<dbReference type="GO" id="GO:0032755">
    <property type="term" value="P:positive regulation of interleukin-6 production"/>
    <property type="evidence" value="ECO:0007669"/>
    <property type="project" value="TreeGrafter"/>
</dbReference>
<evidence type="ECO:0000256" key="1">
    <source>
        <dbReference type="ARBA" id="ARBA00004177"/>
    </source>
</evidence>
<dbReference type="Ensembl" id="ENSSORT00005032121.1">
    <property type="protein sequence ID" value="ENSSORP00005031246.1"/>
    <property type="gene ID" value="ENSSORG00005014889.1"/>
</dbReference>
<dbReference type="GO" id="GO:0045087">
    <property type="term" value="P:innate immune response"/>
    <property type="evidence" value="ECO:0007669"/>
    <property type="project" value="UniProtKB-KW"/>
</dbReference>
<comment type="subcellular location">
    <subcellularLocation>
        <location evidence="15">Endomembrane system</location>
        <topology evidence="15">Single-pass type I membrane protein</topology>
    </subcellularLocation>
    <subcellularLocation>
        <location evidence="1">Endosome</location>
    </subcellularLocation>
</comment>
<comment type="similarity">
    <text evidence="2">Belongs to the Toll-like receptor family.</text>
</comment>
<dbReference type="SUPFAM" id="SSF52058">
    <property type="entry name" value="L domain-like"/>
    <property type="match status" value="2"/>
</dbReference>
<dbReference type="GeneID" id="115411889"/>
<name>A0A673APC6_9TELE</name>